<dbReference type="PANTHER" id="PTHR13137:SF6">
    <property type="entry name" value="SUCCINATE DEHYDROGENASE ASSEMBLY FACTOR 3, MITOCHONDRIAL"/>
    <property type="match status" value="1"/>
</dbReference>
<evidence type="ECO:0000256" key="7">
    <source>
        <dbReference type="ARBA" id="ARBA00023186"/>
    </source>
</evidence>
<evidence type="ECO:0000256" key="1">
    <source>
        <dbReference type="ARBA" id="ARBA00003675"/>
    </source>
</evidence>
<keyword evidence="5" id="KW-0809">Transit peptide</keyword>
<evidence type="ECO:0000313" key="10">
    <source>
        <dbReference type="Proteomes" id="UP000016932"/>
    </source>
</evidence>
<reference evidence="9 10" key="1">
    <citation type="journal article" date="2012" name="PLoS Pathog.">
        <title>Diverse lifestyles and strategies of plant pathogenesis encoded in the genomes of eighteen Dothideomycetes fungi.</title>
        <authorList>
            <person name="Ohm R.A."/>
            <person name="Feau N."/>
            <person name="Henrissat B."/>
            <person name="Schoch C.L."/>
            <person name="Horwitz B.A."/>
            <person name="Barry K.W."/>
            <person name="Condon B.J."/>
            <person name="Copeland A.C."/>
            <person name="Dhillon B."/>
            <person name="Glaser F."/>
            <person name="Hesse C.N."/>
            <person name="Kosti I."/>
            <person name="LaButti K."/>
            <person name="Lindquist E.A."/>
            <person name="Lucas S."/>
            <person name="Salamov A.A."/>
            <person name="Bradshaw R.E."/>
            <person name="Ciuffetti L."/>
            <person name="Hamelin R.C."/>
            <person name="Kema G.H.J."/>
            <person name="Lawrence C."/>
            <person name="Scott J.A."/>
            <person name="Spatafora J.W."/>
            <person name="Turgeon B.G."/>
            <person name="de Wit P.J.G.M."/>
            <person name="Zhong S."/>
            <person name="Goodwin S.B."/>
            <person name="Grigoriev I.V."/>
        </authorList>
    </citation>
    <scope>NUCLEOTIDE SEQUENCE [LARGE SCALE GENOMIC DNA]</scope>
    <source>
        <strain evidence="9 10">CIRAD86</strain>
    </source>
</reference>
<keyword evidence="10" id="KW-1185">Reference proteome</keyword>
<dbReference type="VEuPathDB" id="FungiDB:MYCFIDRAFT_124976"/>
<evidence type="ECO:0000256" key="3">
    <source>
        <dbReference type="ARBA" id="ARBA00006020"/>
    </source>
</evidence>
<dbReference type="RefSeq" id="XP_007931518.1">
    <property type="nucleotide sequence ID" value="XM_007933327.1"/>
</dbReference>
<dbReference type="GO" id="GO:0015976">
    <property type="term" value="P:carbon utilization"/>
    <property type="evidence" value="ECO:0007669"/>
    <property type="project" value="EnsemblFungi"/>
</dbReference>
<dbReference type="OrthoDB" id="278329at2759"/>
<dbReference type="GO" id="GO:0034553">
    <property type="term" value="P:mitochondrial respiratory chain complex II assembly"/>
    <property type="evidence" value="ECO:0007669"/>
    <property type="project" value="UniProtKB-UniRule"/>
</dbReference>
<dbReference type="GO" id="GO:0006111">
    <property type="term" value="P:regulation of gluconeogenesis"/>
    <property type="evidence" value="ECO:0007669"/>
    <property type="project" value="EnsemblFungi"/>
</dbReference>
<dbReference type="AlphaFoldDB" id="M2YJ31"/>
<evidence type="ECO:0000256" key="8">
    <source>
        <dbReference type="RuleBase" id="RU368039"/>
    </source>
</evidence>
<dbReference type="STRING" id="383855.M2YJ31"/>
<organism evidence="9 10">
    <name type="scientific">Pseudocercospora fijiensis (strain CIRAD86)</name>
    <name type="common">Black leaf streak disease fungus</name>
    <name type="synonym">Mycosphaerella fijiensis</name>
    <dbReference type="NCBI Taxonomy" id="383855"/>
    <lineage>
        <taxon>Eukaryota</taxon>
        <taxon>Fungi</taxon>
        <taxon>Dikarya</taxon>
        <taxon>Ascomycota</taxon>
        <taxon>Pezizomycotina</taxon>
        <taxon>Dothideomycetes</taxon>
        <taxon>Dothideomycetidae</taxon>
        <taxon>Mycosphaerellales</taxon>
        <taxon>Mycosphaerellaceae</taxon>
        <taxon>Pseudocercospora</taxon>
    </lineage>
</organism>
<dbReference type="GO" id="GO:0005759">
    <property type="term" value="C:mitochondrial matrix"/>
    <property type="evidence" value="ECO:0007669"/>
    <property type="project" value="UniProtKB-SubCell"/>
</dbReference>
<dbReference type="GO" id="GO:0006105">
    <property type="term" value="P:succinate metabolic process"/>
    <property type="evidence" value="ECO:0007669"/>
    <property type="project" value="TreeGrafter"/>
</dbReference>
<evidence type="ECO:0000313" key="9">
    <source>
        <dbReference type="EMBL" id="EME77735.1"/>
    </source>
</evidence>
<dbReference type="Pfam" id="PF13233">
    <property type="entry name" value="Complex1_LYR_2"/>
    <property type="match status" value="1"/>
</dbReference>
<evidence type="ECO:0000256" key="4">
    <source>
        <dbReference type="ARBA" id="ARBA00011273"/>
    </source>
</evidence>
<feature type="non-terminal residue" evidence="9">
    <location>
        <position position="112"/>
    </location>
</feature>
<dbReference type="HOGENOM" id="CLU_102310_1_0_1"/>
<dbReference type="GeneID" id="19330559"/>
<proteinExistence type="inferred from homology"/>
<gene>
    <name evidence="9" type="ORF">MYCFIDRAFT_124976</name>
</gene>
<evidence type="ECO:0000256" key="6">
    <source>
        <dbReference type="ARBA" id="ARBA00023128"/>
    </source>
</evidence>
<dbReference type="PANTHER" id="PTHR13137">
    <property type="entry name" value="DC11 ACN9 HOMOLOG"/>
    <property type="match status" value="1"/>
</dbReference>
<feature type="non-terminal residue" evidence="9">
    <location>
        <position position="1"/>
    </location>
</feature>
<evidence type="ECO:0000256" key="2">
    <source>
        <dbReference type="ARBA" id="ARBA00004305"/>
    </source>
</evidence>
<dbReference type="EMBL" id="KB446564">
    <property type="protein sequence ID" value="EME77735.1"/>
    <property type="molecule type" value="Genomic_DNA"/>
</dbReference>
<name>M2YJ31_PSEFD</name>
<dbReference type="InterPro" id="IPR008381">
    <property type="entry name" value="SDHAF3/Sdh7"/>
</dbReference>
<dbReference type="eggNOG" id="KOG4100">
    <property type="taxonomic scope" value="Eukaryota"/>
</dbReference>
<evidence type="ECO:0000256" key="5">
    <source>
        <dbReference type="ARBA" id="ARBA00022946"/>
    </source>
</evidence>
<dbReference type="GO" id="GO:0005758">
    <property type="term" value="C:mitochondrial intermembrane space"/>
    <property type="evidence" value="ECO:0007669"/>
    <property type="project" value="TreeGrafter"/>
</dbReference>
<sequence length="112" mass="13155">NGLKGSQIALLPPIPLYRRILRAHRKFLPREMRVLGDEYVKAEFRAHRETENPVHIVGFLTEWQGYAQQVEGDKWRGEKMDVGKVDKMSDEQLAQMYELMQAIRKSELEEND</sequence>
<protein>
    <recommendedName>
        <fullName evidence="8">Succinate dehydrogenase assembly factor 3</fullName>
        <shortName evidence="8">SDH assembly factor 3</shortName>
        <shortName evidence="8">SDHAF3</shortName>
    </recommendedName>
</protein>
<keyword evidence="7 8" id="KW-0143">Chaperone</keyword>
<comment type="subcellular location">
    <subcellularLocation>
        <location evidence="2 8">Mitochondrion matrix</location>
    </subcellularLocation>
</comment>
<accession>M2YJ31</accession>
<comment type="subunit">
    <text evidence="4 8">Interacts with the iron-sulfur protein subunit within the SDH catalytic dimer.</text>
</comment>
<keyword evidence="6 8" id="KW-0496">Mitochondrion</keyword>
<dbReference type="Proteomes" id="UP000016932">
    <property type="component" value="Unassembled WGS sequence"/>
</dbReference>
<comment type="function">
    <text evidence="1 8">Plays an essential role in the assembly of succinate dehydrogenase (SDH), an enzyme complex (also referred to as respiratory complex II) that is a component of both the tricarboxylic acid (TCA) cycle and the mitochondrial electron transport chain, and which couples the oxidation of succinate to fumarate with the reduction of ubiquinone (coenzyme Q) to ubiquinol. Promotes maturation of the iron-sulfur protein subunit of the SDH catalytic dimer, protecting it from the deleterious effects of oxidants. May act together with SDHAF1.</text>
</comment>
<comment type="similarity">
    <text evidence="3 8">Belongs to the complex I LYR family. SDHAF3 subfamily.</text>
</comment>
<dbReference type="CDD" id="cd20270">
    <property type="entry name" value="Complex1_LYR_SDHAF3_LYRM10"/>
    <property type="match status" value="1"/>
</dbReference>
<dbReference type="KEGG" id="pfj:MYCFIDRAFT_124976"/>